<proteinExistence type="predicted"/>
<dbReference type="GO" id="GO:0016491">
    <property type="term" value="F:oxidoreductase activity"/>
    <property type="evidence" value="ECO:0007669"/>
    <property type="project" value="InterPro"/>
</dbReference>
<evidence type="ECO:0000313" key="2">
    <source>
        <dbReference type="EMBL" id="EGI77610.1"/>
    </source>
</evidence>
<dbReference type="InterPro" id="IPR002937">
    <property type="entry name" value="Amino_oxidase"/>
</dbReference>
<protein>
    <submittedName>
        <fullName evidence="2">FAD dependent oxidoreductase</fullName>
    </submittedName>
</protein>
<dbReference type="Gene3D" id="3.50.50.60">
    <property type="entry name" value="FAD/NAD(P)-binding domain"/>
    <property type="match status" value="1"/>
</dbReference>
<dbReference type="eggNOG" id="COG2907">
    <property type="taxonomic scope" value="Bacteria"/>
</dbReference>
<comment type="caution">
    <text evidence="2">The sequence shown here is derived from an EMBL/GenBank/DDBJ whole genome shotgun (WGS) entry which is preliminary data.</text>
</comment>
<dbReference type="EMBL" id="AEGR01000044">
    <property type="protein sequence ID" value="EGI77610.1"/>
    <property type="molecule type" value="Genomic_DNA"/>
</dbReference>
<dbReference type="RefSeq" id="WP_006297095.1">
    <property type="nucleotide sequence ID" value="NZ_AEGR01000044.1"/>
</dbReference>
<organism evidence="2 3">
    <name type="scientific">Hylemonella gracilis ATCC 19624</name>
    <dbReference type="NCBI Taxonomy" id="887062"/>
    <lineage>
        <taxon>Bacteria</taxon>
        <taxon>Pseudomonadati</taxon>
        <taxon>Pseudomonadota</taxon>
        <taxon>Betaproteobacteria</taxon>
        <taxon>Burkholderiales</taxon>
        <taxon>Comamonadaceae</taxon>
        <taxon>Hylemonella</taxon>
    </lineage>
</organism>
<accession>F3KRL1</accession>
<feature type="domain" description="Amine oxidase" evidence="1">
    <location>
        <begin position="11"/>
        <end position="285"/>
    </location>
</feature>
<dbReference type="PANTHER" id="PTHR42923">
    <property type="entry name" value="PROTOPORPHYRINOGEN OXIDASE"/>
    <property type="match status" value="1"/>
</dbReference>
<name>F3KRL1_9BURK</name>
<dbReference type="OrthoDB" id="20837at2"/>
<dbReference type="InterPro" id="IPR050464">
    <property type="entry name" value="Zeta_carotene_desat/Oxidored"/>
</dbReference>
<dbReference type="PANTHER" id="PTHR42923:SF17">
    <property type="entry name" value="AMINE OXIDASE DOMAIN-CONTAINING PROTEIN"/>
    <property type="match status" value="1"/>
</dbReference>
<evidence type="ECO:0000259" key="1">
    <source>
        <dbReference type="Pfam" id="PF01593"/>
    </source>
</evidence>
<dbReference type="Proteomes" id="UP000016368">
    <property type="component" value="Unassembled WGS sequence"/>
</dbReference>
<reference evidence="2 3" key="1">
    <citation type="journal article" date="2011" name="EMBO J.">
        <title>Structural diversity of bacterial flagellar motors.</title>
        <authorList>
            <person name="Chen S."/>
            <person name="Beeby M."/>
            <person name="Murphy G.E."/>
            <person name="Leadbetter J.R."/>
            <person name="Hendrixson D.R."/>
            <person name="Briegel A."/>
            <person name="Li Z."/>
            <person name="Shi J."/>
            <person name="Tocheva E.I."/>
            <person name="Muller A."/>
            <person name="Dobro M.J."/>
            <person name="Jensen G.J."/>
        </authorList>
    </citation>
    <scope>NUCLEOTIDE SEQUENCE [LARGE SCALE GENOMIC DNA]</scope>
    <source>
        <strain evidence="2 3">ATCC 19624</strain>
    </source>
</reference>
<keyword evidence="3" id="KW-1185">Reference proteome</keyword>
<dbReference type="STRING" id="887062.HGR_05449"/>
<dbReference type="SUPFAM" id="SSF51905">
    <property type="entry name" value="FAD/NAD(P)-binding domain"/>
    <property type="match status" value="1"/>
</dbReference>
<gene>
    <name evidence="2" type="ORF">HGR_05449</name>
</gene>
<sequence length="416" mass="46885">MRIAIVGTGIAGNVVAHHLAREHDITVYEAGSHVGGHTHTHEVQQGGRSYQVDTGFIVYNDWTYPNFIALLEELGVATQASSMSFSVRDEGSGLEYNGTTLNTLFAQRRNLLRPSFLRMIRDILRFNREAPALLQDGAEDITLGDYLERGRYTRGFIEHYIVPMGAAIWSTDPVNMLAFPARYFVRFFHNHGMLSVNERPQWRVIRGGSARYVEALVAPFRDRIRLNTPVQSIRREGDHAWVQAQGQAAERYDAVFLACHSDQALRLLADPSAAEREVLGAIRYQPNEAVLHTDARLLPRTRRAWAAWNYHVLPKDTGRVALTYNMNILQSLDAPTPFLVTLNHSDAIDPAKVIKRIPYEHPLYTRAGVAAQARQGEINGPLRTYFCGAYWRYGFHEDGVVSALAALEHFKARAHV</sequence>
<dbReference type="AlphaFoldDB" id="F3KRL1"/>
<dbReference type="Pfam" id="PF01593">
    <property type="entry name" value="Amino_oxidase"/>
    <property type="match status" value="1"/>
</dbReference>
<evidence type="ECO:0000313" key="3">
    <source>
        <dbReference type="Proteomes" id="UP000016368"/>
    </source>
</evidence>
<dbReference type="InterPro" id="IPR036188">
    <property type="entry name" value="FAD/NAD-bd_sf"/>
</dbReference>